<dbReference type="InterPro" id="IPR025857">
    <property type="entry name" value="MacB_PCD"/>
</dbReference>
<evidence type="ECO:0000256" key="4">
    <source>
        <dbReference type="ARBA" id="ARBA00022475"/>
    </source>
</evidence>
<comment type="similarity">
    <text evidence="2">Belongs to the ABC-4 integral membrane protein family. LolC/E subfamily.</text>
</comment>
<feature type="transmembrane region" description="Helical" evidence="8">
    <location>
        <begin position="371"/>
        <end position="391"/>
    </location>
</feature>
<dbReference type="Proteomes" id="UP000256899">
    <property type="component" value="Unassembled WGS sequence"/>
</dbReference>
<feature type="domain" description="MacB-like periplasmic core" evidence="10">
    <location>
        <begin position="27"/>
        <end position="231"/>
    </location>
</feature>
<evidence type="ECO:0000256" key="7">
    <source>
        <dbReference type="ARBA" id="ARBA00023136"/>
    </source>
</evidence>
<feature type="transmembrane region" description="Helical" evidence="8">
    <location>
        <begin position="311"/>
        <end position="337"/>
    </location>
</feature>
<keyword evidence="12" id="KW-1185">Reference proteome</keyword>
<dbReference type="InterPro" id="IPR011925">
    <property type="entry name" value="LolCE_TM"/>
</dbReference>
<dbReference type="PANTHER" id="PTHR30489">
    <property type="entry name" value="LIPOPROTEIN-RELEASING SYSTEM TRANSMEMBRANE PROTEIN LOLE"/>
    <property type="match status" value="1"/>
</dbReference>
<evidence type="ECO:0000259" key="10">
    <source>
        <dbReference type="Pfam" id="PF12704"/>
    </source>
</evidence>
<gene>
    <name evidence="11" type="ORF">DXX94_16835</name>
</gene>
<evidence type="ECO:0000256" key="1">
    <source>
        <dbReference type="ARBA" id="ARBA00004651"/>
    </source>
</evidence>
<evidence type="ECO:0000259" key="9">
    <source>
        <dbReference type="Pfam" id="PF02687"/>
    </source>
</evidence>
<feature type="domain" description="ABC3 transporter permease C-terminal" evidence="9">
    <location>
        <begin position="270"/>
        <end position="396"/>
    </location>
</feature>
<sequence>MFQPVNWFIGLRYSQSRSRTGFVSFITFFSIAGILLGVASLITVVSVMNGFENELKTRVLGLVPHITVETQLNDESIRQDLLALPEVARVTPLEETEALVQSATGMSGILIQGINPSLEQDSIIASHMIAGNLADLAPSKYQLVIGQALARQLNVTIGDKMRLILPSRTMFTPMGRVPMQRNFTIAGVFNLGSQVDDTVVYLHHSDARKIMRKRSGDEQLLRVYLHDAFDVSLVTPKLQAKWPNLELTTWQQSQGTLFSAVKMEKNMMWLMLGLIVAVAAFNIVSALVMVVNDKQGEISILQTMGMDKSGIIQVFITQGMVNGAWGVVLGTALGLLLTVVLNPMLAVFGINIFGAGYVSQTLPIVLAWQDVGIIVIGAFIMSFIATLYPAYRASQTLPAEVLRNE</sequence>
<dbReference type="RefSeq" id="WP_116017665.1">
    <property type="nucleotide sequence ID" value="NZ_QUOT01000001.1"/>
</dbReference>
<dbReference type="AlphaFoldDB" id="A0A3E0U6R2"/>
<organism evidence="11 12">
    <name type="scientific">Thalassotalea euphylliae</name>
    <dbReference type="NCBI Taxonomy" id="1655234"/>
    <lineage>
        <taxon>Bacteria</taxon>
        <taxon>Pseudomonadati</taxon>
        <taxon>Pseudomonadota</taxon>
        <taxon>Gammaproteobacteria</taxon>
        <taxon>Alteromonadales</taxon>
        <taxon>Colwelliaceae</taxon>
        <taxon>Thalassotalea</taxon>
    </lineage>
</organism>
<feature type="transmembrane region" description="Helical" evidence="8">
    <location>
        <begin position="344"/>
        <end position="365"/>
    </location>
</feature>
<evidence type="ECO:0000313" key="11">
    <source>
        <dbReference type="EMBL" id="REL32243.1"/>
    </source>
</evidence>
<dbReference type="EMBL" id="QUOT01000001">
    <property type="protein sequence ID" value="REL32243.1"/>
    <property type="molecule type" value="Genomic_DNA"/>
</dbReference>
<evidence type="ECO:0000256" key="3">
    <source>
        <dbReference type="ARBA" id="ARBA00022448"/>
    </source>
</evidence>
<protein>
    <submittedName>
        <fullName evidence="11">Lipoprotein-releasing ABC transporter permease subunit</fullName>
    </submittedName>
</protein>
<keyword evidence="11" id="KW-0449">Lipoprotein</keyword>
<dbReference type="InterPro" id="IPR003838">
    <property type="entry name" value="ABC3_permease_C"/>
</dbReference>
<evidence type="ECO:0000256" key="6">
    <source>
        <dbReference type="ARBA" id="ARBA00022989"/>
    </source>
</evidence>
<feature type="transmembrane region" description="Helical" evidence="8">
    <location>
        <begin position="20"/>
        <end position="48"/>
    </location>
</feature>
<comment type="subcellular location">
    <subcellularLocation>
        <location evidence="1">Cell membrane</location>
        <topology evidence="1">Multi-pass membrane protein</topology>
    </subcellularLocation>
</comment>
<evidence type="ECO:0000256" key="2">
    <source>
        <dbReference type="ARBA" id="ARBA00005236"/>
    </source>
</evidence>
<keyword evidence="6 8" id="KW-1133">Transmembrane helix</keyword>
<comment type="caution">
    <text evidence="11">The sequence shown here is derived from an EMBL/GenBank/DDBJ whole genome shotgun (WGS) entry which is preliminary data.</text>
</comment>
<dbReference type="Pfam" id="PF12704">
    <property type="entry name" value="MacB_PCD"/>
    <property type="match status" value="1"/>
</dbReference>
<evidence type="ECO:0000313" key="12">
    <source>
        <dbReference type="Proteomes" id="UP000256899"/>
    </source>
</evidence>
<evidence type="ECO:0000256" key="5">
    <source>
        <dbReference type="ARBA" id="ARBA00022692"/>
    </source>
</evidence>
<dbReference type="GO" id="GO:0098797">
    <property type="term" value="C:plasma membrane protein complex"/>
    <property type="evidence" value="ECO:0007669"/>
    <property type="project" value="TreeGrafter"/>
</dbReference>
<evidence type="ECO:0000256" key="8">
    <source>
        <dbReference type="SAM" id="Phobius"/>
    </source>
</evidence>
<dbReference type="GO" id="GO:0044874">
    <property type="term" value="P:lipoprotein localization to outer membrane"/>
    <property type="evidence" value="ECO:0007669"/>
    <property type="project" value="TreeGrafter"/>
</dbReference>
<dbReference type="InterPro" id="IPR051447">
    <property type="entry name" value="Lipoprotein-release_system"/>
</dbReference>
<keyword evidence="5 8" id="KW-0812">Transmembrane</keyword>
<keyword evidence="3" id="KW-0813">Transport</keyword>
<accession>A0A3E0U6R2</accession>
<dbReference type="Pfam" id="PF02687">
    <property type="entry name" value="FtsX"/>
    <property type="match status" value="1"/>
</dbReference>
<dbReference type="PANTHER" id="PTHR30489:SF8">
    <property type="entry name" value="LIPOPROTEIN-RELEASING SYSTEM TRANSMEMBRANE PROTEIN LOLC"/>
    <property type="match status" value="1"/>
</dbReference>
<keyword evidence="7 8" id="KW-0472">Membrane</keyword>
<dbReference type="NCBIfam" id="TIGR02212">
    <property type="entry name" value="lolCE"/>
    <property type="match status" value="1"/>
</dbReference>
<keyword evidence="4" id="KW-1003">Cell membrane</keyword>
<dbReference type="GO" id="GO:0042953">
    <property type="term" value="P:lipoprotein transport"/>
    <property type="evidence" value="ECO:0007669"/>
    <property type="project" value="InterPro"/>
</dbReference>
<proteinExistence type="inferred from homology"/>
<name>A0A3E0U6R2_9GAMM</name>
<feature type="transmembrane region" description="Helical" evidence="8">
    <location>
        <begin position="269"/>
        <end position="291"/>
    </location>
</feature>
<reference evidence="12" key="1">
    <citation type="submission" date="2018-08" db="EMBL/GenBank/DDBJ databases">
        <title>Thalassotalea euphylliae genome.</title>
        <authorList>
            <person name="Summers S."/>
            <person name="Rice S.A."/>
            <person name="Freckelton M.L."/>
            <person name="Nedved B.T."/>
            <person name="Hadfield M.G."/>
        </authorList>
    </citation>
    <scope>NUCLEOTIDE SEQUENCE [LARGE SCALE GENOMIC DNA]</scope>
    <source>
        <strain evidence="12">H3</strain>
    </source>
</reference>